<sequence length="369" mass="39884">MADPIWLPEVLKAKGLECDIYPGAFGNGHGDFGSIWGVIAHHTGSFGETPRGIAQHPTLGLASQLYLGRNGKYVLCGVGIAYHAGTGSWKGLPANNANARTIGIEAANDGSSGWSSAQYNSYVKGVAAILTRLRVGSDRVIGHKEWGAIQGKWDPGLIDMNVFRRQVGAEMANVKPIVVPNEINEAAKRSPWVGARQMKDELAIGRDGRGRMVAFENAHIYWYPGLGAFPIPHADPELGAAQSGLFEAYREYNYERGELGYPVRAYSPIETKTGAGAVQAFQGGILYRQDGHQGYVVKGLIGQRWAREGYEQGDFGWPTSNEYPVGTGVRQDFEFGSLEWDPSGVVAREYDDVDSNGLPAVLDKVAIAA</sequence>
<dbReference type="SUPFAM" id="SSF55846">
    <property type="entry name" value="N-acetylmuramoyl-L-alanine amidase-like"/>
    <property type="match status" value="1"/>
</dbReference>
<proteinExistence type="predicted"/>
<keyword evidence="3" id="KW-0929">Antimicrobial</keyword>
<comment type="catalytic activity">
    <reaction evidence="1">
        <text>Hydrolyzes the link between N-acetylmuramoyl residues and L-amino acid residues in certain cell-wall glycopeptides.</text>
        <dbReference type="EC" id="3.5.1.28"/>
    </reaction>
</comment>
<dbReference type="Gene3D" id="3.40.80.10">
    <property type="entry name" value="Peptidoglycan recognition protein-like"/>
    <property type="match status" value="1"/>
</dbReference>
<evidence type="ECO:0000256" key="4">
    <source>
        <dbReference type="ARBA" id="ARBA00022638"/>
    </source>
</evidence>
<dbReference type="Pfam" id="PF08310">
    <property type="entry name" value="LGFP"/>
    <property type="match status" value="1"/>
</dbReference>
<dbReference type="EC" id="3.5.1.28" evidence="2"/>
<dbReference type="GO" id="GO:0042742">
    <property type="term" value="P:defense response to bacterium"/>
    <property type="evidence" value="ECO:0007669"/>
    <property type="project" value="UniProtKB-KW"/>
</dbReference>
<name>A0A8F2IF64_9CAUD</name>
<dbReference type="InterPro" id="IPR002502">
    <property type="entry name" value="Amidase_domain"/>
</dbReference>
<dbReference type="InterPro" id="IPR051206">
    <property type="entry name" value="NAMLAA_amidase_2"/>
</dbReference>
<dbReference type="GO" id="GO:0001897">
    <property type="term" value="P:symbiont-mediated cytolysis of host cell"/>
    <property type="evidence" value="ECO:0007669"/>
    <property type="project" value="UniProtKB-ARBA"/>
</dbReference>
<accession>A0A8F2IF64</accession>
<dbReference type="PANTHER" id="PTHR30417:SF1">
    <property type="entry name" value="N-ACETYLMURAMOYL-L-ALANINE AMIDASE AMID"/>
    <property type="match status" value="1"/>
</dbReference>
<dbReference type="EMBL" id="MZ028627">
    <property type="protein sequence ID" value="QWS68146.1"/>
    <property type="molecule type" value="Genomic_DNA"/>
</dbReference>
<evidence type="ECO:0000256" key="1">
    <source>
        <dbReference type="ARBA" id="ARBA00001561"/>
    </source>
</evidence>
<dbReference type="Proteomes" id="UP000683422">
    <property type="component" value="Segment"/>
</dbReference>
<dbReference type="Pfam" id="PF01510">
    <property type="entry name" value="Amidase_2"/>
    <property type="match status" value="1"/>
</dbReference>
<dbReference type="GO" id="GO:0009253">
    <property type="term" value="P:peptidoglycan catabolic process"/>
    <property type="evidence" value="ECO:0007669"/>
    <property type="project" value="InterPro"/>
</dbReference>
<dbReference type="SMART" id="SM00644">
    <property type="entry name" value="Ami_2"/>
    <property type="match status" value="1"/>
</dbReference>
<reference evidence="8" key="1">
    <citation type="submission" date="2021-04" db="EMBL/GenBank/DDBJ databases">
        <authorList>
            <person name="Barnhill K.B."/>
            <person name="Biggs A.M."/>
            <person name="Bland J."/>
            <person name="Choudhary H.M."/>
            <person name="Crogan R.E."/>
            <person name="Finocchiaro A.B."/>
            <person name="Franco V."/>
            <person name="Fuller T.A."/>
            <person name="Hanwacker C.G."/>
            <person name="Howard Z.E."/>
            <person name="Iqbal M."/>
            <person name="Mathew A.M."/>
            <person name="Miller S."/>
            <person name="Padhye S."/>
            <person name="Rainey E."/>
            <person name="Rodriguez A."/>
            <person name="Stewart E."/>
            <person name="Otero L.A."/>
            <person name="Chase M.A."/>
            <person name="Pollenz R.S."/>
            <person name="Garlena R.A."/>
            <person name="Russell D.A."/>
            <person name="Jacobs-Sera D."/>
            <person name="Hatfull G.F."/>
        </authorList>
    </citation>
    <scope>NUCLEOTIDE SEQUENCE</scope>
</reference>
<feature type="domain" description="N-acetylmuramoyl-L-alanine amidase" evidence="7">
    <location>
        <begin position="23"/>
        <end position="156"/>
    </location>
</feature>
<dbReference type="InterPro" id="IPR013207">
    <property type="entry name" value="LGFP"/>
</dbReference>
<dbReference type="KEGG" id="vg:80020441"/>
<keyword evidence="9" id="KW-1185">Reference proteome</keyword>
<dbReference type="GO" id="GO:0071555">
    <property type="term" value="P:cell wall organization"/>
    <property type="evidence" value="ECO:0007669"/>
    <property type="project" value="UniProtKB-KW"/>
</dbReference>
<dbReference type="PANTHER" id="PTHR30417">
    <property type="entry name" value="N-ACETYLMURAMOYL-L-ALANINE AMIDASE AMID"/>
    <property type="match status" value="1"/>
</dbReference>
<evidence type="ECO:0000313" key="9">
    <source>
        <dbReference type="Proteomes" id="UP000683422"/>
    </source>
</evidence>
<dbReference type="GeneID" id="80020441"/>
<dbReference type="InterPro" id="IPR036505">
    <property type="entry name" value="Amidase/PGRP_sf"/>
</dbReference>
<gene>
    <name evidence="8" type="primary">28</name>
    <name evidence="8" type="ORF">SEA_VANLEE_28</name>
</gene>
<protein>
    <recommendedName>
        <fullName evidence="2">N-acetylmuramoyl-L-alanine amidase</fullName>
        <ecNumber evidence="2">3.5.1.28</ecNumber>
    </recommendedName>
</protein>
<evidence type="ECO:0000256" key="3">
    <source>
        <dbReference type="ARBA" id="ARBA00022529"/>
    </source>
</evidence>
<evidence type="ECO:0000256" key="6">
    <source>
        <dbReference type="ARBA" id="ARBA00023316"/>
    </source>
</evidence>
<dbReference type="GO" id="GO:0008745">
    <property type="term" value="F:N-acetylmuramoyl-L-alanine amidase activity"/>
    <property type="evidence" value="ECO:0007669"/>
    <property type="project" value="UniProtKB-EC"/>
</dbReference>
<dbReference type="CDD" id="cd06583">
    <property type="entry name" value="PGRP"/>
    <property type="match status" value="1"/>
</dbReference>
<evidence type="ECO:0000256" key="5">
    <source>
        <dbReference type="ARBA" id="ARBA00022801"/>
    </source>
</evidence>
<keyword evidence="6" id="KW-0961">Cell wall biogenesis/degradation</keyword>
<evidence type="ECO:0000256" key="2">
    <source>
        <dbReference type="ARBA" id="ARBA00011901"/>
    </source>
</evidence>
<dbReference type="GO" id="GO:0009254">
    <property type="term" value="P:peptidoglycan turnover"/>
    <property type="evidence" value="ECO:0007669"/>
    <property type="project" value="TreeGrafter"/>
</dbReference>
<organism evidence="8 9">
    <name type="scientific">Gordonia phage VanLee</name>
    <dbReference type="NCBI Taxonomy" id="2845816"/>
    <lineage>
        <taxon>Viruses</taxon>
        <taxon>Duplodnaviria</taxon>
        <taxon>Heunggongvirae</taxon>
        <taxon>Uroviricota</taxon>
        <taxon>Caudoviricetes</taxon>
        <taxon>Kruegerviridae</taxon>
        <taxon>Vanleevirus</taxon>
        <taxon>Vanleevirus vanlee</taxon>
    </lineage>
</organism>
<keyword evidence="4" id="KW-0081">Bacteriolytic enzyme</keyword>
<dbReference type="RefSeq" id="YP_010755769.1">
    <property type="nucleotide sequence ID" value="NC_073474.1"/>
</dbReference>
<evidence type="ECO:0000313" key="8">
    <source>
        <dbReference type="EMBL" id="QWS68146.1"/>
    </source>
</evidence>
<keyword evidence="5" id="KW-0378">Hydrolase</keyword>
<evidence type="ECO:0000259" key="7">
    <source>
        <dbReference type="SMART" id="SM00644"/>
    </source>
</evidence>